<evidence type="ECO:0000256" key="4">
    <source>
        <dbReference type="ARBA" id="ARBA00022692"/>
    </source>
</evidence>
<evidence type="ECO:0000256" key="2">
    <source>
        <dbReference type="ARBA" id="ARBA00022448"/>
    </source>
</evidence>
<dbReference type="AlphaFoldDB" id="A0A820K473"/>
<evidence type="ECO:0000313" key="11">
    <source>
        <dbReference type="Proteomes" id="UP000663844"/>
    </source>
</evidence>
<feature type="transmembrane region" description="Helical" evidence="9">
    <location>
        <begin position="104"/>
        <end position="126"/>
    </location>
</feature>
<feature type="transmembrane region" description="Helical" evidence="9">
    <location>
        <begin position="31"/>
        <end position="50"/>
    </location>
</feature>
<evidence type="ECO:0000256" key="9">
    <source>
        <dbReference type="RuleBase" id="RU010713"/>
    </source>
</evidence>
<accession>A0A820K473</accession>
<comment type="subcellular location">
    <subcellularLocation>
        <location evidence="1 9">Cell membrane</location>
        <topology evidence="1 9">Multi-pass membrane protein</topology>
    </subcellularLocation>
</comment>
<dbReference type="GO" id="GO:0034220">
    <property type="term" value="P:monoatomic ion transmembrane transport"/>
    <property type="evidence" value="ECO:0007669"/>
    <property type="project" value="UniProtKB-KW"/>
</dbReference>
<dbReference type="GO" id="GO:0005886">
    <property type="term" value="C:plasma membrane"/>
    <property type="evidence" value="ECO:0007669"/>
    <property type="project" value="UniProtKB-SubCell"/>
</dbReference>
<comment type="function">
    <text evidence="9">Structural component of the gap junctions.</text>
</comment>
<proteinExistence type="inferred from homology"/>
<dbReference type="PRINTS" id="PR01262">
    <property type="entry name" value="INNEXIN"/>
</dbReference>
<keyword evidence="7 9" id="KW-0472">Membrane</keyword>
<evidence type="ECO:0000256" key="3">
    <source>
        <dbReference type="ARBA" id="ARBA00022475"/>
    </source>
</evidence>
<dbReference type="InterPro" id="IPR000990">
    <property type="entry name" value="Innexin"/>
</dbReference>
<sequence length="140" mass="16674">MDKIIIAEEHYGRKQNHFEDDDLIDRFNNRYTVMGLVMCIFIITGTQYVGKPINCWTPAEFKGQHDGYANSICWLKGSYYLPTEEINIPDRSKPRVYYVSYYQWTPFIILGMALFFLLPKFIWHVFTRKGGFNIRRRVQS</sequence>
<evidence type="ECO:0000256" key="7">
    <source>
        <dbReference type="ARBA" id="ARBA00023136"/>
    </source>
</evidence>
<feature type="non-terminal residue" evidence="10">
    <location>
        <position position="140"/>
    </location>
</feature>
<dbReference type="Pfam" id="PF00876">
    <property type="entry name" value="Innexin"/>
    <property type="match status" value="1"/>
</dbReference>
<protein>
    <recommendedName>
        <fullName evidence="9">Innexin</fullName>
    </recommendedName>
</protein>
<keyword evidence="3" id="KW-1003">Cell membrane</keyword>
<keyword evidence="8 9" id="KW-0407">Ion channel</keyword>
<evidence type="ECO:0000256" key="8">
    <source>
        <dbReference type="ARBA" id="ARBA00023303"/>
    </source>
</evidence>
<dbReference type="PROSITE" id="PS51013">
    <property type="entry name" value="PANNEXIN"/>
    <property type="match status" value="1"/>
</dbReference>
<dbReference type="EMBL" id="CAJOAZ010019472">
    <property type="protein sequence ID" value="CAF4336765.1"/>
    <property type="molecule type" value="Genomic_DNA"/>
</dbReference>
<keyword evidence="6 9" id="KW-0406">Ion transport</keyword>
<comment type="caution">
    <text evidence="9">Lacks conserved residue(s) required for the propagation of feature annotation.</text>
</comment>
<dbReference type="PANTHER" id="PTHR11893">
    <property type="entry name" value="INNEXIN"/>
    <property type="match status" value="1"/>
</dbReference>
<keyword evidence="2 9" id="KW-0813">Transport</keyword>
<keyword evidence="5 9" id="KW-1133">Transmembrane helix</keyword>
<dbReference type="PANTHER" id="PTHR11893:SF36">
    <property type="entry name" value="INNEXIN-5"/>
    <property type="match status" value="1"/>
</dbReference>
<evidence type="ECO:0000256" key="6">
    <source>
        <dbReference type="ARBA" id="ARBA00023065"/>
    </source>
</evidence>
<comment type="caution">
    <text evidence="10">The sequence shown here is derived from an EMBL/GenBank/DDBJ whole genome shotgun (WGS) entry which is preliminary data.</text>
</comment>
<keyword evidence="4 9" id="KW-0812">Transmembrane</keyword>
<comment type="similarity">
    <text evidence="9">Belongs to the pannexin family.</text>
</comment>
<evidence type="ECO:0000256" key="1">
    <source>
        <dbReference type="ARBA" id="ARBA00004651"/>
    </source>
</evidence>
<evidence type="ECO:0000313" key="10">
    <source>
        <dbReference type="EMBL" id="CAF4336765.1"/>
    </source>
</evidence>
<gene>
    <name evidence="9" type="primary">inx</name>
    <name evidence="10" type="ORF">OXD698_LOCUS48002</name>
</gene>
<dbReference type="GO" id="GO:0005921">
    <property type="term" value="C:gap junction"/>
    <property type="evidence" value="ECO:0007669"/>
    <property type="project" value="UniProtKB-UniRule"/>
</dbReference>
<organism evidence="10 11">
    <name type="scientific">Adineta steineri</name>
    <dbReference type="NCBI Taxonomy" id="433720"/>
    <lineage>
        <taxon>Eukaryota</taxon>
        <taxon>Metazoa</taxon>
        <taxon>Spiralia</taxon>
        <taxon>Gnathifera</taxon>
        <taxon>Rotifera</taxon>
        <taxon>Eurotatoria</taxon>
        <taxon>Bdelloidea</taxon>
        <taxon>Adinetida</taxon>
        <taxon>Adinetidae</taxon>
        <taxon>Adineta</taxon>
    </lineage>
</organism>
<evidence type="ECO:0000256" key="5">
    <source>
        <dbReference type="ARBA" id="ARBA00022989"/>
    </source>
</evidence>
<dbReference type="Proteomes" id="UP000663844">
    <property type="component" value="Unassembled WGS sequence"/>
</dbReference>
<reference evidence="10" key="1">
    <citation type="submission" date="2021-02" db="EMBL/GenBank/DDBJ databases">
        <authorList>
            <person name="Nowell W R."/>
        </authorList>
    </citation>
    <scope>NUCLEOTIDE SEQUENCE</scope>
</reference>
<name>A0A820K473_9BILA</name>